<feature type="region of interest" description="Disordered" evidence="1">
    <location>
        <begin position="56"/>
        <end position="78"/>
    </location>
</feature>
<evidence type="ECO:0000256" key="1">
    <source>
        <dbReference type="SAM" id="MobiDB-lite"/>
    </source>
</evidence>
<organism evidence="2 3">
    <name type="scientific">Mycolicibacterium chitae</name>
    <name type="common">Mycobacterium chitae</name>
    <dbReference type="NCBI Taxonomy" id="1792"/>
    <lineage>
        <taxon>Bacteria</taxon>
        <taxon>Bacillati</taxon>
        <taxon>Actinomycetota</taxon>
        <taxon>Actinomycetes</taxon>
        <taxon>Mycobacteriales</taxon>
        <taxon>Mycobacteriaceae</taxon>
        <taxon>Mycolicibacterium</taxon>
    </lineage>
</organism>
<keyword evidence="3" id="KW-1185">Reference proteome</keyword>
<gene>
    <name evidence="2" type="ORF">NCTC10485_00397</name>
</gene>
<dbReference type="EMBL" id="LR134355">
    <property type="protein sequence ID" value="VEG45059.1"/>
    <property type="molecule type" value="Genomic_DNA"/>
</dbReference>
<sequence length="78" mass="8728">MSTALTFLIVIFVLLTPFGLVAALAAGSHRAGHLRLHRDQFRVAAPLVGPLDRRDREARERFARRPSWPGSGPRGERR</sequence>
<dbReference type="AlphaFoldDB" id="A0A448HXZ1"/>
<proteinExistence type="predicted"/>
<evidence type="ECO:0000313" key="2">
    <source>
        <dbReference type="EMBL" id="VEG45059.1"/>
    </source>
</evidence>
<accession>A0A448HXZ1</accession>
<reference evidence="2 3" key="1">
    <citation type="submission" date="2018-12" db="EMBL/GenBank/DDBJ databases">
        <authorList>
            <consortium name="Pathogen Informatics"/>
        </authorList>
    </citation>
    <scope>NUCLEOTIDE SEQUENCE [LARGE SCALE GENOMIC DNA]</scope>
    <source>
        <strain evidence="2 3">NCTC10485</strain>
    </source>
</reference>
<evidence type="ECO:0000313" key="3">
    <source>
        <dbReference type="Proteomes" id="UP000282551"/>
    </source>
</evidence>
<dbReference type="OrthoDB" id="4480650at2"/>
<dbReference type="RefSeq" id="WP_126332202.1">
    <property type="nucleotide sequence ID" value="NZ_AP022604.1"/>
</dbReference>
<name>A0A448HXZ1_MYCCI</name>
<protein>
    <submittedName>
        <fullName evidence="2">Uncharacterized protein</fullName>
    </submittedName>
</protein>
<dbReference type="Proteomes" id="UP000282551">
    <property type="component" value="Chromosome"/>
</dbReference>